<comment type="subcellular location">
    <subcellularLocation>
        <location evidence="2">Membrane</location>
    </subcellularLocation>
</comment>
<dbReference type="PANTHER" id="PTHR45436">
    <property type="entry name" value="SENSOR HISTIDINE KINASE YKOH"/>
    <property type="match status" value="1"/>
</dbReference>
<dbReference type="InterPro" id="IPR005467">
    <property type="entry name" value="His_kinase_dom"/>
</dbReference>
<dbReference type="CDD" id="cd00075">
    <property type="entry name" value="HATPase"/>
    <property type="match status" value="1"/>
</dbReference>
<evidence type="ECO:0000256" key="2">
    <source>
        <dbReference type="ARBA" id="ARBA00004370"/>
    </source>
</evidence>
<dbReference type="Pfam" id="PF02518">
    <property type="entry name" value="HATPase_c"/>
    <property type="match status" value="1"/>
</dbReference>
<comment type="catalytic activity">
    <reaction evidence="1">
        <text>ATP + protein L-histidine = ADP + protein N-phospho-L-histidine.</text>
        <dbReference type="EC" id="2.7.13.3"/>
    </reaction>
</comment>
<dbReference type="CDD" id="cd00082">
    <property type="entry name" value="HisKA"/>
    <property type="match status" value="1"/>
</dbReference>
<dbReference type="GO" id="GO:0000155">
    <property type="term" value="F:phosphorelay sensor kinase activity"/>
    <property type="evidence" value="ECO:0007669"/>
    <property type="project" value="InterPro"/>
</dbReference>
<dbReference type="PANTHER" id="PTHR45436:SF1">
    <property type="entry name" value="SENSOR PROTEIN QSEC"/>
    <property type="match status" value="1"/>
</dbReference>
<dbReference type="Gene3D" id="1.10.287.130">
    <property type="match status" value="1"/>
</dbReference>
<dbReference type="AlphaFoldDB" id="A0A8J7MQF9"/>
<proteinExistence type="predicted"/>
<protein>
    <recommendedName>
        <fullName evidence="3">histidine kinase</fullName>
        <ecNumber evidence="3">2.7.13.3</ecNumber>
    </recommendedName>
</protein>
<dbReference type="SMART" id="SM00387">
    <property type="entry name" value="HATPase_c"/>
    <property type="match status" value="1"/>
</dbReference>
<evidence type="ECO:0000259" key="13">
    <source>
        <dbReference type="PROSITE" id="PS50885"/>
    </source>
</evidence>
<dbReference type="InterPro" id="IPR004358">
    <property type="entry name" value="Sig_transdc_His_kin-like_C"/>
</dbReference>
<feature type="transmembrane region" description="Helical" evidence="11">
    <location>
        <begin position="166"/>
        <end position="185"/>
    </location>
</feature>
<dbReference type="Pfam" id="PF08521">
    <property type="entry name" value="2CSK_N"/>
    <property type="match status" value="1"/>
</dbReference>
<keyword evidence="4" id="KW-0597">Phosphoprotein</keyword>
<dbReference type="InterPro" id="IPR050428">
    <property type="entry name" value="TCS_sensor_his_kinase"/>
</dbReference>
<keyword evidence="9" id="KW-0902">Two-component regulatory system</keyword>
<dbReference type="InterPro" id="IPR003661">
    <property type="entry name" value="HisK_dim/P_dom"/>
</dbReference>
<dbReference type="GO" id="GO:0005886">
    <property type="term" value="C:plasma membrane"/>
    <property type="evidence" value="ECO:0007669"/>
    <property type="project" value="TreeGrafter"/>
</dbReference>
<evidence type="ECO:0000256" key="6">
    <source>
        <dbReference type="ARBA" id="ARBA00022692"/>
    </source>
</evidence>
<evidence type="ECO:0000256" key="3">
    <source>
        <dbReference type="ARBA" id="ARBA00012438"/>
    </source>
</evidence>
<gene>
    <name evidence="14" type="ORF">JI744_08820</name>
</gene>
<keyword evidence="15" id="KW-1185">Reference proteome</keyword>
<dbReference type="SMART" id="SM00388">
    <property type="entry name" value="HisKA"/>
    <property type="match status" value="1"/>
</dbReference>
<evidence type="ECO:0000256" key="4">
    <source>
        <dbReference type="ARBA" id="ARBA00022553"/>
    </source>
</evidence>
<evidence type="ECO:0000256" key="1">
    <source>
        <dbReference type="ARBA" id="ARBA00000085"/>
    </source>
</evidence>
<dbReference type="PROSITE" id="PS50885">
    <property type="entry name" value="HAMP"/>
    <property type="match status" value="1"/>
</dbReference>
<evidence type="ECO:0000313" key="15">
    <source>
        <dbReference type="Proteomes" id="UP000619033"/>
    </source>
</evidence>
<reference evidence="14" key="1">
    <citation type="submission" date="2021-01" db="EMBL/GenBank/DDBJ databases">
        <title>Genome seq and assembly of Tabrizicola sp. KVB23.</title>
        <authorList>
            <person name="Chhetri G."/>
        </authorList>
    </citation>
    <scope>NUCLEOTIDE SEQUENCE</scope>
    <source>
        <strain evidence="14">KVB23</strain>
    </source>
</reference>
<comment type="caution">
    <text evidence="14">The sequence shown here is derived from an EMBL/GenBank/DDBJ whole genome shotgun (WGS) entry which is preliminary data.</text>
</comment>
<evidence type="ECO:0000256" key="8">
    <source>
        <dbReference type="ARBA" id="ARBA00022989"/>
    </source>
</evidence>
<dbReference type="PROSITE" id="PS50109">
    <property type="entry name" value="HIS_KIN"/>
    <property type="match status" value="1"/>
</dbReference>
<accession>A0A8J7MQF9</accession>
<dbReference type="SUPFAM" id="SSF55874">
    <property type="entry name" value="ATPase domain of HSP90 chaperone/DNA topoisomerase II/histidine kinase"/>
    <property type="match status" value="1"/>
</dbReference>
<organism evidence="14 15">
    <name type="scientific">Fuscibacter oryzae</name>
    <dbReference type="NCBI Taxonomy" id="2803939"/>
    <lineage>
        <taxon>Bacteria</taxon>
        <taxon>Pseudomonadati</taxon>
        <taxon>Pseudomonadota</taxon>
        <taxon>Alphaproteobacteria</taxon>
        <taxon>Rhodobacterales</taxon>
        <taxon>Paracoccaceae</taxon>
        <taxon>Fuscibacter</taxon>
    </lineage>
</organism>
<dbReference type="EMBL" id="JAESVP010000004">
    <property type="protein sequence ID" value="MBL4928203.1"/>
    <property type="molecule type" value="Genomic_DNA"/>
</dbReference>
<dbReference type="SUPFAM" id="SSF47384">
    <property type="entry name" value="Homodimeric domain of signal transducing histidine kinase"/>
    <property type="match status" value="1"/>
</dbReference>
<dbReference type="InterPro" id="IPR036097">
    <property type="entry name" value="HisK_dim/P_sf"/>
</dbReference>
<evidence type="ECO:0000256" key="11">
    <source>
        <dbReference type="SAM" id="Phobius"/>
    </source>
</evidence>
<dbReference type="Proteomes" id="UP000619033">
    <property type="component" value="Unassembled WGS sequence"/>
</dbReference>
<dbReference type="Gene3D" id="3.30.565.10">
    <property type="entry name" value="Histidine kinase-like ATPase, C-terminal domain"/>
    <property type="match status" value="1"/>
</dbReference>
<dbReference type="InterPro" id="IPR036890">
    <property type="entry name" value="HATPase_C_sf"/>
</dbReference>
<dbReference type="PRINTS" id="PR00344">
    <property type="entry name" value="BCTRLSENSOR"/>
</dbReference>
<dbReference type="RefSeq" id="WP_202659699.1">
    <property type="nucleotide sequence ID" value="NZ_JAESVP010000004.1"/>
</dbReference>
<keyword evidence="5" id="KW-0808">Transferase</keyword>
<name>A0A8J7MQF9_9RHOB</name>
<dbReference type="EC" id="2.7.13.3" evidence="3"/>
<dbReference type="InterPro" id="IPR013727">
    <property type="entry name" value="2CSK_N"/>
</dbReference>
<keyword evidence="7 14" id="KW-0418">Kinase</keyword>
<evidence type="ECO:0000256" key="5">
    <source>
        <dbReference type="ARBA" id="ARBA00022679"/>
    </source>
</evidence>
<feature type="domain" description="Histidine kinase" evidence="12">
    <location>
        <begin position="241"/>
        <end position="451"/>
    </location>
</feature>
<evidence type="ECO:0000256" key="10">
    <source>
        <dbReference type="ARBA" id="ARBA00023136"/>
    </source>
</evidence>
<evidence type="ECO:0000256" key="7">
    <source>
        <dbReference type="ARBA" id="ARBA00022777"/>
    </source>
</evidence>
<dbReference type="InterPro" id="IPR003660">
    <property type="entry name" value="HAMP_dom"/>
</dbReference>
<feature type="domain" description="HAMP" evidence="13">
    <location>
        <begin position="185"/>
        <end position="233"/>
    </location>
</feature>
<evidence type="ECO:0000256" key="9">
    <source>
        <dbReference type="ARBA" id="ARBA00023012"/>
    </source>
</evidence>
<keyword evidence="8 11" id="KW-1133">Transmembrane helix</keyword>
<keyword evidence="6 11" id="KW-0812">Transmembrane</keyword>
<evidence type="ECO:0000313" key="14">
    <source>
        <dbReference type="EMBL" id="MBL4928203.1"/>
    </source>
</evidence>
<evidence type="ECO:0000259" key="12">
    <source>
        <dbReference type="PROSITE" id="PS50109"/>
    </source>
</evidence>
<dbReference type="Pfam" id="PF00512">
    <property type="entry name" value="HisKA"/>
    <property type="match status" value="1"/>
</dbReference>
<keyword evidence="10 11" id="KW-0472">Membrane</keyword>
<dbReference type="InterPro" id="IPR003594">
    <property type="entry name" value="HATPase_dom"/>
</dbReference>
<sequence>MTGSLRRRLLGWLLAATVVLGLLALADTWREAADTATDLSDRVLAGSALAIAERVTVGEDTGLSVDIPYSALEMLTSTAQDRVFYRVDGPQGFITGYEQLALAVPGTDGKGFADSTFADDPIRLITLARTATTGVGAVPFTVTVAESTLARRELTQAILLSSALRLLGMILGAAAIVWIAVPLALRPLNRLGEAIADRSPDDLSPIRAEVPSEVQGLVEAVNSLMMRLETALDALRNFTGNAGHQLRTPLAVIRTQLALAGRADSLAAARDATDKGDAALADAERILAQLLLLARVDAATGQPGAAIEVAALARELTGEMVPRAAAAGIDLGFSGTPALARAEPVLLAEALKNLIDNALAYAGTGAVVTVEVARNDDTVVLAVEDDGPGIPAAARAQLSARFARGASGPAGLGLGLPIVAEIAALFGGQLHLVQGPQGRGLRAELSLPGAGVAA</sequence>